<evidence type="ECO:0000313" key="1">
    <source>
        <dbReference type="EMBL" id="GGI26512.1"/>
    </source>
</evidence>
<evidence type="ECO:0000313" key="2">
    <source>
        <dbReference type="Proteomes" id="UP000645390"/>
    </source>
</evidence>
<reference evidence="2" key="1">
    <citation type="journal article" date="2019" name="Int. J. Syst. Evol. Microbiol.">
        <title>The Global Catalogue of Microorganisms (GCM) 10K type strain sequencing project: providing services to taxonomists for standard genome sequencing and annotation.</title>
        <authorList>
            <consortium name="The Broad Institute Genomics Platform"/>
            <consortium name="The Broad Institute Genome Sequencing Center for Infectious Disease"/>
            <person name="Wu L."/>
            <person name="Ma J."/>
        </authorList>
    </citation>
    <scope>NUCLEOTIDE SEQUENCE [LARGE SCALE GENOMIC DNA]</scope>
    <source>
        <strain evidence="2">CCM 8939</strain>
    </source>
</reference>
<organism evidence="1 2">
    <name type="scientific">Pedobacter mendelii</name>
    <dbReference type="NCBI Taxonomy" id="1908240"/>
    <lineage>
        <taxon>Bacteria</taxon>
        <taxon>Pseudomonadati</taxon>
        <taxon>Bacteroidota</taxon>
        <taxon>Sphingobacteriia</taxon>
        <taxon>Sphingobacteriales</taxon>
        <taxon>Sphingobacteriaceae</taxon>
        <taxon>Pedobacter</taxon>
    </lineage>
</organism>
<dbReference type="RefSeq" id="WP_188414443.1">
    <property type="nucleotide sequence ID" value="NZ_BMDJ01000006.1"/>
</dbReference>
<accession>A0ABQ2BHQ3</accession>
<sequence>MNIKKSLSILHSKERPDASFLDKEKIMRNFQSNFDIYLELISEFWMTSPSENFPRWVKKWQSNCMLLLKHLDFERVYNQSNQIIFEHLDLDANKWQLISI</sequence>
<comment type="caution">
    <text evidence="1">The sequence shown here is derived from an EMBL/GenBank/DDBJ whole genome shotgun (WGS) entry which is preliminary data.</text>
</comment>
<dbReference type="EMBL" id="BMDJ01000006">
    <property type="protein sequence ID" value="GGI26512.1"/>
    <property type="molecule type" value="Genomic_DNA"/>
</dbReference>
<keyword evidence="2" id="KW-1185">Reference proteome</keyword>
<protein>
    <submittedName>
        <fullName evidence="1">Uncharacterized protein</fullName>
    </submittedName>
</protein>
<name>A0ABQ2BHQ3_9SPHI</name>
<dbReference type="Proteomes" id="UP000645390">
    <property type="component" value="Unassembled WGS sequence"/>
</dbReference>
<gene>
    <name evidence="1" type="ORF">GCM10008119_23020</name>
</gene>
<proteinExistence type="predicted"/>